<dbReference type="PANTHER" id="PTHR11525">
    <property type="entry name" value="FARNESYL-PYROPHOSPHATE SYNTHETASE"/>
    <property type="match status" value="1"/>
</dbReference>
<keyword evidence="4" id="KW-0479">Metal-binding</keyword>
<comment type="cofactor">
    <cofactor evidence="1">
        <name>Mg(2+)</name>
        <dbReference type="ChEBI" id="CHEBI:18420"/>
    </cofactor>
</comment>
<evidence type="ECO:0000313" key="9">
    <source>
        <dbReference type="Proteomes" id="UP000623129"/>
    </source>
</evidence>
<dbReference type="GO" id="GO:0005737">
    <property type="term" value="C:cytoplasm"/>
    <property type="evidence" value="ECO:0007669"/>
    <property type="project" value="TreeGrafter"/>
</dbReference>
<evidence type="ECO:0000256" key="6">
    <source>
        <dbReference type="ARBA" id="ARBA00023229"/>
    </source>
</evidence>
<accession>A0A833QZS1</accession>
<keyword evidence="9" id="KW-1185">Reference proteome</keyword>
<dbReference type="PROSITE" id="PS00723">
    <property type="entry name" value="POLYPRENYL_SYNTHASE_1"/>
    <property type="match status" value="1"/>
</dbReference>
<evidence type="ECO:0000256" key="4">
    <source>
        <dbReference type="ARBA" id="ARBA00022723"/>
    </source>
</evidence>
<evidence type="ECO:0000256" key="1">
    <source>
        <dbReference type="ARBA" id="ARBA00001946"/>
    </source>
</evidence>
<keyword evidence="5" id="KW-0460">Magnesium</keyword>
<keyword evidence="3 7" id="KW-0808">Transferase</keyword>
<evidence type="ECO:0000256" key="3">
    <source>
        <dbReference type="ARBA" id="ARBA00022679"/>
    </source>
</evidence>
<dbReference type="AlphaFoldDB" id="A0A833QZS1"/>
<dbReference type="Proteomes" id="UP000623129">
    <property type="component" value="Unassembled WGS sequence"/>
</dbReference>
<dbReference type="CDD" id="cd00685">
    <property type="entry name" value="Trans_IPPS_HT"/>
    <property type="match status" value="1"/>
</dbReference>
<dbReference type="EMBL" id="SWLB01000014">
    <property type="protein sequence ID" value="KAF3329752.1"/>
    <property type="molecule type" value="Genomic_DNA"/>
</dbReference>
<comment type="similarity">
    <text evidence="2 7">Belongs to the FPP/GGPP synthase family.</text>
</comment>
<comment type="caution">
    <text evidence="8">The sequence shown here is derived from an EMBL/GenBank/DDBJ whole genome shotgun (WGS) entry which is preliminary data.</text>
</comment>
<dbReference type="SUPFAM" id="SSF48576">
    <property type="entry name" value="Terpenoid synthases"/>
    <property type="match status" value="1"/>
</dbReference>
<proteinExistence type="inferred from homology"/>
<sequence>MTSELELDEARARFLGLYDRLKNELLQDPVFDLMDEAQRYVEEMLDYNIRGGKLNRGFSVIQTYKLLKDGEDLSEEEFFLAGVLGWSIEWLQACLLVLDDIMDNSTTRRGQLCWYKLPEVGSRAINDGVFIKGSIHKMVKRYFREKPYYVDLLELSDEIALQTSFGQMLDLISSHESERDLSKYNIPAYRRIVQYKTSYYSFYLPIACALLLHGEKLENFTDVKNILIEMGIFFQIQDDFLDCFGDPEVTGKIGTDIEDHKCTWLIVQALEHANDDQLKILYDNYGKADPECITQVKSVYIELDLENAFFEYELSSYTDLMSSIEALPNPAVQEVLKSFLRKIYRRKR</sequence>
<reference evidence="8" key="1">
    <citation type="submission" date="2020-01" db="EMBL/GenBank/DDBJ databases">
        <title>Genome sequence of Kobresia littledalei, the first chromosome-level genome in the family Cyperaceae.</title>
        <authorList>
            <person name="Qu G."/>
        </authorList>
    </citation>
    <scope>NUCLEOTIDE SEQUENCE</scope>
    <source>
        <strain evidence="8">C.B.Clarke</strain>
        <tissue evidence="8">Leaf</tissue>
    </source>
</reference>
<dbReference type="GO" id="GO:0004161">
    <property type="term" value="F:dimethylallyltranstransferase activity"/>
    <property type="evidence" value="ECO:0007669"/>
    <property type="project" value="TreeGrafter"/>
</dbReference>
<dbReference type="InterPro" id="IPR033749">
    <property type="entry name" value="Polyprenyl_synt_CS"/>
</dbReference>
<dbReference type="FunFam" id="1.10.600.10:FF:000008">
    <property type="entry name" value="Farnesyl pyrophosphate synthase"/>
    <property type="match status" value="1"/>
</dbReference>
<dbReference type="SFLD" id="SFLDS00005">
    <property type="entry name" value="Isoprenoid_Synthase_Type_I"/>
    <property type="match status" value="1"/>
</dbReference>
<name>A0A833QZS1_9POAL</name>
<dbReference type="OrthoDB" id="10257492at2759"/>
<dbReference type="InterPro" id="IPR008949">
    <property type="entry name" value="Isoprenoid_synthase_dom_sf"/>
</dbReference>
<organism evidence="8 9">
    <name type="scientific">Carex littledalei</name>
    <dbReference type="NCBI Taxonomy" id="544730"/>
    <lineage>
        <taxon>Eukaryota</taxon>
        <taxon>Viridiplantae</taxon>
        <taxon>Streptophyta</taxon>
        <taxon>Embryophyta</taxon>
        <taxon>Tracheophyta</taxon>
        <taxon>Spermatophyta</taxon>
        <taxon>Magnoliopsida</taxon>
        <taxon>Liliopsida</taxon>
        <taxon>Poales</taxon>
        <taxon>Cyperaceae</taxon>
        <taxon>Cyperoideae</taxon>
        <taxon>Cariceae</taxon>
        <taxon>Carex</taxon>
        <taxon>Carex subgen. Euthyceras</taxon>
    </lineage>
</organism>
<dbReference type="PROSITE" id="PS00444">
    <property type="entry name" value="POLYPRENYL_SYNTHASE_2"/>
    <property type="match status" value="1"/>
</dbReference>
<dbReference type="Pfam" id="PF00348">
    <property type="entry name" value="polyprenyl_synt"/>
    <property type="match status" value="1"/>
</dbReference>
<evidence type="ECO:0000256" key="5">
    <source>
        <dbReference type="ARBA" id="ARBA00022842"/>
    </source>
</evidence>
<dbReference type="PANTHER" id="PTHR11525:SF14">
    <property type="entry name" value="OS04G0657100 PROTEIN"/>
    <property type="match status" value="1"/>
</dbReference>
<dbReference type="GO" id="GO:0045337">
    <property type="term" value="P:farnesyl diphosphate biosynthetic process"/>
    <property type="evidence" value="ECO:0007669"/>
    <property type="project" value="TreeGrafter"/>
</dbReference>
<evidence type="ECO:0000256" key="7">
    <source>
        <dbReference type="RuleBase" id="RU004466"/>
    </source>
</evidence>
<gene>
    <name evidence="8" type="ORF">FCM35_KLT05083</name>
</gene>
<dbReference type="InterPro" id="IPR000092">
    <property type="entry name" value="Polyprenyl_synt"/>
</dbReference>
<evidence type="ECO:0000256" key="2">
    <source>
        <dbReference type="ARBA" id="ARBA00006706"/>
    </source>
</evidence>
<dbReference type="GO" id="GO:0046872">
    <property type="term" value="F:metal ion binding"/>
    <property type="evidence" value="ECO:0007669"/>
    <property type="project" value="UniProtKB-KW"/>
</dbReference>
<dbReference type="InterPro" id="IPR039702">
    <property type="entry name" value="FPS1-like"/>
</dbReference>
<protein>
    <submittedName>
        <fullName evidence="8">Farnesyl pyrophosphate synthase</fullName>
    </submittedName>
</protein>
<evidence type="ECO:0000313" key="8">
    <source>
        <dbReference type="EMBL" id="KAF3329752.1"/>
    </source>
</evidence>
<dbReference type="Gene3D" id="1.10.600.10">
    <property type="entry name" value="Farnesyl Diphosphate Synthase"/>
    <property type="match status" value="1"/>
</dbReference>
<keyword evidence="6" id="KW-0414">Isoprene biosynthesis</keyword>
<dbReference type="SFLD" id="SFLDG01017">
    <property type="entry name" value="Polyprenyl_Transferase_Like"/>
    <property type="match status" value="1"/>
</dbReference>
<dbReference type="GO" id="GO:0004337">
    <property type="term" value="F:(2E,6E)-farnesyl diphosphate synthase activity"/>
    <property type="evidence" value="ECO:0007669"/>
    <property type="project" value="TreeGrafter"/>
</dbReference>